<dbReference type="SUPFAM" id="SSF47823">
    <property type="entry name" value="lambda integrase-like, N-terminal domain"/>
    <property type="match status" value="1"/>
</dbReference>
<proteinExistence type="predicted"/>
<dbReference type="Gene3D" id="1.10.443.10">
    <property type="entry name" value="Intergrase catalytic core"/>
    <property type="match status" value="1"/>
</dbReference>
<evidence type="ECO:0008006" key="6">
    <source>
        <dbReference type="Google" id="ProtNLM"/>
    </source>
</evidence>
<reference evidence="4 5" key="1">
    <citation type="journal article" date="2020" name="ISME J.">
        <title>Uncovering the hidden diversity of litter-decomposition mechanisms in mushroom-forming fungi.</title>
        <authorList>
            <person name="Floudas D."/>
            <person name="Bentzer J."/>
            <person name="Ahren D."/>
            <person name="Johansson T."/>
            <person name="Persson P."/>
            <person name="Tunlid A."/>
        </authorList>
    </citation>
    <scope>NUCLEOTIDE SEQUENCE [LARGE SCALE GENOMIC DNA]</scope>
    <source>
        <strain evidence="4 5">CBS 661.87</strain>
    </source>
</reference>
<dbReference type="OrthoDB" id="3254696at2759"/>
<dbReference type="AlphaFoldDB" id="A0A8H5HIV3"/>
<dbReference type="Proteomes" id="UP000565441">
    <property type="component" value="Unassembled WGS sequence"/>
</dbReference>
<dbReference type="Gene3D" id="1.10.150.130">
    <property type="match status" value="1"/>
</dbReference>
<evidence type="ECO:0000256" key="2">
    <source>
        <dbReference type="ARBA" id="ARBA00023172"/>
    </source>
</evidence>
<dbReference type="PANTHER" id="PTHR34605">
    <property type="entry name" value="PHAGE_INTEGRASE DOMAIN-CONTAINING PROTEIN"/>
    <property type="match status" value="1"/>
</dbReference>
<gene>
    <name evidence="4" type="ORF">D9615_003232</name>
    <name evidence="3" type="ORF">D9615_003246</name>
</gene>
<dbReference type="PANTHER" id="PTHR34605:SF4">
    <property type="entry name" value="DNA ADENINE METHYLTRANSFERASE"/>
    <property type="match status" value="1"/>
</dbReference>
<dbReference type="GO" id="GO:0006310">
    <property type="term" value="P:DNA recombination"/>
    <property type="evidence" value="ECO:0007669"/>
    <property type="project" value="UniProtKB-KW"/>
</dbReference>
<dbReference type="SUPFAM" id="SSF56349">
    <property type="entry name" value="DNA breaking-rejoining enzymes"/>
    <property type="match status" value="1"/>
</dbReference>
<keyword evidence="1" id="KW-0238">DNA-binding</keyword>
<dbReference type="EMBL" id="JAACJP010000005">
    <property type="protein sequence ID" value="KAF5384197.1"/>
    <property type="molecule type" value="Genomic_DNA"/>
</dbReference>
<dbReference type="EMBL" id="JAACJP010000005">
    <property type="protein sequence ID" value="KAF5384316.1"/>
    <property type="molecule type" value="Genomic_DNA"/>
</dbReference>
<evidence type="ECO:0000313" key="4">
    <source>
        <dbReference type="EMBL" id="KAF5384316.1"/>
    </source>
</evidence>
<dbReference type="GO" id="GO:0003677">
    <property type="term" value="F:DNA binding"/>
    <property type="evidence" value="ECO:0007669"/>
    <property type="project" value="UniProtKB-KW"/>
</dbReference>
<organism evidence="4 5">
    <name type="scientific">Tricholomella constricta</name>
    <dbReference type="NCBI Taxonomy" id="117010"/>
    <lineage>
        <taxon>Eukaryota</taxon>
        <taxon>Fungi</taxon>
        <taxon>Dikarya</taxon>
        <taxon>Basidiomycota</taxon>
        <taxon>Agaricomycotina</taxon>
        <taxon>Agaricomycetes</taxon>
        <taxon>Agaricomycetidae</taxon>
        <taxon>Agaricales</taxon>
        <taxon>Tricholomatineae</taxon>
        <taxon>Lyophyllaceae</taxon>
        <taxon>Tricholomella</taxon>
    </lineage>
</organism>
<evidence type="ECO:0000256" key="1">
    <source>
        <dbReference type="ARBA" id="ARBA00023125"/>
    </source>
</evidence>
<evidence type="ECO:0000313" key="3">
    <source>
        <dbReference type="EMBL" id="KAF5384197.1"/>
    </source>
</evidence>
<dbReference type="GO" id="GO:0015074">
    <property type="term" value="P:DNA integration"/>
    <property type="evidence" value="ECO:0007669"/>
    <property type="project" value="InterPro"/>
</dbReference>
<keyword evidence="5" id="KW-1185">Reference proteome</keyword>
<keyword evidence="2" id="KW-0233">DNA recombination</keyword>
<dbReference type="InterPro" id="IPR052925">
    <property type="entry name" value="Phage_Integrase-like_Recomb"/>
</dbReference>
<accession>A0A8H5HIV3</accession>
<protein>
    <recommendedName>
        <fullName evidence="6">Tyr recombinase domain-containing protein</fullName>
    </recommendedName>
</protein>
<dbReference type="InterPro" id="IPR010998">
    <property type="entry name" value="Integrase_recombinase_N"/>
</dbReference>
<evidence type="ECO:0000313" key="5">
    <source>
        <dbReference type="Proteomes" id="UP000565441"/>
    </source>
</evidence>
<dbReference type="InterPro" id="IPR013762">
    <property type="entry name" value="Integrase-like_cat_sf"/>
</dbReference>
<sequence length="336" mass="37446">MQHGTLDPTFQSWQPDSSARERINRTISQAWRPSTAERYALAVSQFTEYCAAEAIPLSYCLPASEALLCAFASSLAGRNAGGTIRNKCSALRGWHIQNNVPWFGGIQLSYVVKGAENMRPPDSRRAERPAVTSEMLDILSSSLDLSKSFDACVFFVATSSFWGQIRLGEILPTRESGFVASNFPRWEDLKVPNANGSRLLHLPHTKTGGTVGENVIITRQLQADPIEALLHHQFINGSASNEHIASYWSNQHARVALTKRKFLKRVNDILIHNAYDKISGHCFRIGGTTHFLLAGVPPDIVKLMGRWSSDAFLRYWRSLEIIAPLHAELLRPVLHS</sequence>
<dbReference type="InterPro" id="IPR011010">
    <property type="entry name" value="DNA_brk_join_enz"/>
</dbReference>
<name>A0A8H5HIV3_9AGAR</name>
<comment type="caution">
    <text evidence="4">The sequence shown here is derived from an EMBL/GenBank/DDBJ whole genome shotgun (WGS) entry which is preliminary data.</text>
</comment>